<proteinExistence type="inferred from homology"/>
<dbReference type="Pfam" id="PF02743">
    <property type="entry name" value="dCache_1"/>
    <property type="match status" value="1"/>
</dbReference>
<evidence type="ECO:0000256" key="3">
    <source>
        <dbReference type="ARBA" id="ARBA00022500"/>
    </source>
</evidence>
<evidence type="ECO:0000256" key="8">
    <source>
        <dbReference type="ARBA" id="ARBA00029447"/>
    </source>
</evidence>
<dbReference type="InterPro" id="IPR004090">
    <property type="entry name" value="Chemotax_Me-accpt_rcpt"/>
</dbReference>
<dbReference type="Pfam" id="PF00672">
    <property type="entry name" value="HAMP"/>
    <property type="match status" value="1"/>
</dbReference>
<dbReference type="PROSITE" id="PS50111">
    <property type="entry name" value="CHEMOTAXIS_TRANSDUC_2"/>
    <property type="match status" value="1"/>
</dbReference>
<keyword evidence="7 9" id="KW-0807">Transducer</keyword>
<name>R4YV20_OLEAN</name>
<keyword evidence="14" id="KW-1185">Reference proteome</keyword>
<dbReference type="CDD" id="cd11386">
    <property type="entry name" value="MCP_signal"/>
    <property type="match status" value="1"/>
</dbReference>
<comment type="similarity">
    <text evidence="8">Belongs to the methyl-accepting chemotaxis (MCP) protein family.</text>
</comment>
<sequence>MKFAHKIVAAASLILLLSLGLLSGYQYFQVKTEINNQVNASTEELVASLSQSIEAVMATKSDLTSYAANLIGDDLSLEHISEVIDQPIIKKHFLLAGVGVEATGVTIGNDPGWNPPSDYDPRKRTWYMDAKKHKKTLFTAPYSDADTGEILISAATPLNINGQFSGALFTDLSLKSLADISNSAELFGAGFAFIVSKDGNFIAHPDSKYNGKPMSDAFKAGLQLKTGTQETVIDGAKNLIVFTLLEDLDWYLGVALNEDIIFAPVNKLRRDAIVYSLLALIIAVLALGAIIKQLMQPLKILNDAMSDVATGEGDLTRRLDTNTDEEFSNLAKSFNSFAEKLQTMIREVKVIGTSMMLSTEQTAQGASIATGAMEQQNEEVEQLATAMNEMACTALEVASNAQTAASAVQQADDAVIQGVDAINETTLVISQLSGQIDEAVIAVQELESDTASIESILGVITSIAEQTNLLALNAAIEAARAGEMGRGFAVVADEVRNLAARTQQSTSEIREKIEKLQSGVIAVVTVMNNSKQTTTITVQKSQQANATNELISESIRKITDMNLQIASAAEEQSQVAEEMNRNTSNIRDLSQQVMENSSQTNKTMKIQVKQVGDQEKLLSQFIV</sequence>
<dbReference type="PROSITE" id="PS50885">
    <property type="entry name" value="HAMP"/>
    <property type="match status" value="1"/>
</dbReference>
<protein>
    <submittedName>
        <fullName evidence="13">Chemotaxis methyl-accepting protein/Histidine kinase</fullName>
    </submittedName>
</protein>
<dbReference type="PATRIC" id="fig|698738.3.peg.3387"/>
<dbReference type="InterPro" id="IPR003660">
    <property type="entry name" value="HAMP_dom"/>
</dbReference>
<comment type="subcellular location">
    <subcellularLocation>
        <location evidence="1">Cell membrane</location>
        <topology evidence="1">Multi-pass membrane protein</topology>
    </subcellularLocation>
</comment>
<dbReference type="SMART" id="SM00283">
    <property type="entry name" value="MA"/>
    <property type="match status" value="1"/>
</dbReference>
<dbReference type="GO" id="GO:0016301">
    <property type="term" value="F:kinase activity"/>
    <property type="evidence" value="ECO:0007669"/>
    <property type="project" value="UniProtKB-KW"/>
</dbReference>
<dbReference type="SMART" id="SM00304">
    <property type="entry name" value="HAMP"/>
    <property type="match status" value="1"/>
</dbReference>
<reference evidence="13 14" key="1">
    <citation type="journal article" date="2013" name="Nat. Commun.">
        <title>Genome sequence and functional genomic analysis of the oil-degrading bacterium Oleispira antarctica.</title>
        <authorList>
            <person name="Kube M."/>
            <person name="Chernikova T.N."/>
            <person name="Al-Ramahi Y."/>
            <person name="Beloqui A."/>
            <person name="Lopez-Cortez N."/>
            <person name="Guazzaroni M.E."/>
            <person name="Heipieper H.J."/>
            <person name="Klages S."/>
            <person name="Kotsyurbenko O.R."/>
            <person name="Langer I."/>
            <person name="Nechitaylo T.Y."/>
            <person name="Lunsdorf H."/>
            <person name="Fernandez M."/>
            <person name="Juarez S."/>
            <person name="Ciordia S."/>
            <person name="Singer A."/>
            <person name="Kagan O."/>
            <person name="Egorova O."/>
            <person name="Petit P.A."/>
            <person name="Stogios P."/>
            <person name="Kim Y."/>
            <person name="Tchigvintsev A."/>
            <person name="Flick R."/>
            <person name="Denaro R."/>
            <person name="Genovese M."/>
            <person name="Albar J.P."/>
            <person name="Reva O.N."/>
            <person name="Martinez-Gomariz M."/>
            <person name="Tran H."/>
            <person name="Ferrer M."/>
            <person name="Savchenko A."/>
            <person name="Yakunin A.F."/>
            <person name="Yakimov M.M."/>
            <person name="Golyshina O.V."/>
            <person name="Reinhardt R."/>
            <person name="Golyshin P.N."/>
        </authorList>
    </citation>
    <scope>NUCLEOTIDE SEQUENCE [LARGE SCALE GENOMIC DNA]</scope>
</reference>
<dbReference type="FunFam" id="1.10.287.950:FF:000001">
    <property type="entry name" value="Methyl-accepting chemotaxis sensory transducer"/>
    <property type="match status" value="1"/>
</dbReference>
<dbReference type="InterPro" id="IPR033479">
    <property type="entry name" value="dCache_1"/>
</dbReference>
<dbReference type="PANTHER" id="PTHR32089">
    <property type="entry name" value="METHYL-ACCEPTING CHEMOTAXIS PROTEIN MCPB"/>
    <property type="match status" value="1"/>
</dbReference>
<keyword evidence="2" id="KW-1003">Cell membrane</keyword>
<keyword evidence="4 10" id="KW-0812">Transmembrane</keyword>
<evidence type="ECO:0000256" key="1">
    <source>
        <dbReference type="ARBA" id="ARBA00004651"/>
    </source>
</evidence>
<dbReference type="OrthoDB" id="2489132at2"/>
<feature type="domain" description="HAMP" evidence="12">
    <location>
        <begin position="292"/>
        <end position="346"/>
    </location>
</feature>
<keyword evidence="3" id="KW-0145">Chemotaxis</keyword>
<feature type="domain" description="Methyl-accepting transducer" evidence="11">
    <location>
        <begin position="351"/>
        <end position="587"/>
    </location>
</feature>
<dbReference type="STRING" id="698738.OLEAN_C32580"/>
<keyword evidence="5 10" id="KW-1133">Transmembrane helix</keyword>
<dbReference type="EMBL" id="FO203512">
    <property type="protein sequence ID" value="CCK77434.1"/>
    <property type="molecule type" value="Genomic_DNA"/>
</dbReference>
<dbReference type="SUPFAM" id="SSF58104">
    <property type="entry name" value="Methyl-accepting chemotaxis protein (MCP) signaling domain"/>
    <property type="match status" value="1"/>
</dbReference>
<evidence type="ECO:0000313" key="13">
    <source>
        <dbReference type="EMBL" id="CCK77434.1"/>
    </source>
</evidence>
<keyword evidence="13" id="KW-0418">Kinase</keyword>
<evidence type="ECO:0000256" key="5">
    <source>
        <dbReference type="ARBA" id="ARBA00022989"/>
    </source>
</evidence>
<dbReference type="CDD" id="cd06225">
    <property type="entry name" value="HAMP"/>
    <property type="match status" value="1"/>
</dbReference>
<evidence type="ECO:0000256" key="4">
    <source>
        <dbReference type="ARBA" id="ARBA00022692"/>
    </source>
</evidence>
<dbReference type="AlphaFoldDB" id="R4YV20"/>
<evidence type="ECO:0000256" key="6">
    <source>
        <dbReference type="ARBA" id="ARBA00023136"/>
    </source>
</evidence>
<dbReference type="GO" id="GO:0004888">
    <property type="term" value="F:transmembrane signaling receptor activity"/>
    <property type="evidence" value="ECO:0007669"/>
    <property type="project" value="InterPro"/>
</dbReference>
<dbReference type="PANTHER" id="PTHR32089:SF117">
    <property type="entry name" value="METHYL ACCEPTING SENSORY TRANSDUCER WITH CACHE_1 SMALL MOLECULE BINDING DOMAIN"/>
    <property type="match status" value="1"/>
</dbReference>
<dbReference type="CDD" id="cd12913">
    <property type="entry name" value="PDC1_MCP_like"/>
    <property type="match status" value="1"/>
</dbReference>
<dbReference type="Gene3D" id="3.30.450.20">
    <property type="entry name" value="PAS domain"/>
    <property type="match status" value="2"/>
</dbReference>
<dbReference type="Gene3D" id="1.10.287.950">
    <property type="entry name" value="Methyl-accepting chemotaxis protein"/>
    <property type="match status" value="1"/>
</dbReference>
<dbReference type="GO" id="GO:0005886">
    <property type="term" value="C:plasma membrane"/>
    <property type="evidence" value="ECO:0007669"/>
    <property type="project" value="UniProtKB-SubCell"/>
</dbReference>
<evidence type="ECO:0000256" key="9">
    <source>
        <dbReference type="PROSITE-ProRule" id="PRU00284"/>
    </source>
</evidence>
<dbReference type="KEGG" id="oai:OLEAN_C32580"/>
<dbReference type="GO" id="GO:0006935">
    <property type="term" value="P:chemotaxis"/>
    <property type="evidence" value="ECO:0007669"/>
    <property type="project" value="UniProtKB-KW"/>
</dbReference>
<dbReference type="InterPro" id="IPR029151">
    <property type="entry name" value="Sensor-like_sf"/>
</dbReference>
<dbReference type="InterPro" id="IPR004089">
    <property type="entry name" value="MCPsignal_dom"/>
</dbReference>
<dbReference type="Proteomes" id="UP000032749">
    <property type="component" value="Chromosome"/>
</dbReference>
<dbReference type="SUPFAM" id="SSF103190">
    <property type="entry name" value="Sensory domain-like"/>
    <property type="match status" value="1"/>
</dbReference>
<dbReference type="GO" id="GO:0007165">
    <property type="term" value="P:signal transduction"/>
    <property type="evidence" value="ECO:0007669"/>
    <property type="project" value="UniProtKB-KW"/>
</dbReference>
<dbReference type="HOGENOM" id="CLU_000445_107_19_6"/>
<evidence type="ECO:0000259" key="12">
    <source>
        <dbReference type="PROSITE" id="PS50885"/>
    </source>
</evidence>
<dbReference type="PRINTS" id="PR00260">
    <property type="entry name" value="CHEMTRNSDUCR"/>
</dbReference>
<gene>
    <name evidence="13" type="ORF">OLEAN_C32580</name>
</gene>
<evidence type="ECO:0000313" key="14">
    <source>
        <dbReference type="Proteomes" id="UP000032749"/>
    </source>
</evidence>
<keyword evidence="13" id="KW-0808">Transferase</keyword>
<dbReference type="Pfam" id="PF00015">
    <property type="entry name" value="MCPsignal"/>
    <property type="match status" value="1"/>
</dbReference>
<organism evidence="13 14">
    <name type="scientific">Oleispira antarctica RB-8</name>
    <dbReference type="NCBI Taxonomy" id="698738"/>
    <lineage>
        <taxon>Bacteria</taxon>
        <taxon>Pseudomonadati</taxon>
        <taxon>Pseudomonadota</taxon>
        <taxon>Gammaproteobacteria</taxon>
        <taxon>Oceanospirillales</taxon>
        <taxon>Oceanospirillaceae</taxon>
        <taxon>Oleispira</taxon>
    </lineage>
</organism>
<feature type="transmembrane region" description="Helical" evidence="10">
    <location>
        <begin position="272"/>
        <end position="291"/>
    </location>
</feature>
<dbReference type="CDD" id="cd12912">
    <property type="entry name" value="PDC2_MCP_like"/>
    <property type="match status" value="1"/>
</dbReference>
<evidence type="ECO:0000256" key="2">
    <source>
        <dbReference type="ARBA" id="ARBA00022475"/>
    </source>
</evidence>
<evidence type="ECO:0000256" key="7">
    <source>
        <dbReference type="ARBA" id="ARBA00023224"/>
    </source>
</evidence>
<accession>R4YV20</accession>
<evidence type="ECO:0000256" key="10">
    <source>
        <dbReference type="SAM" id="Phobius"/>
    </source>
</evidence>
<keyword evidence="6 10" id="KW-0472">Membrane</keyword>
<evidence type="ECO:0000259" key="11">
    <source>
        <dbReference type="PROSITE" id="PS50111"/>
    </source>
</evidence>